<evidence type="ECO:0000313" key="1">
    <source>
        <dbReference type="EMBL" id="KAF8484451.1"/>
    </source>
</evidence>
<feature type="non-terminal residue" evidence="1">
    <location>
        <position position="289"/>
    </location>
</feature>
<sequence>VVPSSSWNGDGLHQAAFQAQGFLEWEFPPDPNSTHHLIFNSVSGFLQRWPNTFRRNGHSIVPATIPTATILYHGRSDNRVPDVPEWFAFDFEHSYLLGIRSYYVISVQTKQALRLFAAKMKDGPMDSQDIVAWGKLQPDKYISERERIKALCDWGKPFGLDGFIRMEFDFEVMICDVADGLDVVTFLDLIPRNVTGPINHPLVDPPPGWRGSLPGYTRTRFEAHVVGSWHDLAPGETRVQLDYTGLITFYDPTLSSLVEARQGRADYIIAWKEFQQWTLRVSMQSCNLC</sequence>
<organism evidence="1 2">
    <name type="scientific">Russula ochroleuca</name>
    <dbReference type="NCBI Taxonomy" id="152965"/>
    <lineage>
        <taxon>Eukaryota</taxon>
        <taxon>Fungi</taxon>
        <taxon>Dikarya</taxon>
        <taxon>Basidiomycota</taxon>
        <taxon>Agaricomycotina</taxon>
        <taxon>Agaricomycetes</taxon>
        <taxon>Russulales</taxon>
        <taxon>Russulaceae</taxon>
        <taxon>Russula</taxon>
    </lineage>
</organism>
<keyword evidence="2" id="KW-1185">Reference proteome</keyword>
<name>A0A9P5N247_9AGAM</name>
<dbReference type="Proteomes" id="UP000759537">
    <property type="component" value="Unassembled WGS sequence"/>
</dbReference>
<dbReference type="AlphaFoldDB" id="A0A9P5N247"/>
<gene>
    <name evidence="1" type="ORF">DFH94DRAFT_713741</name>
</gene>
<evidence type="ECO:0000313" key="2">
    <source>
        <dbReference type="Proteomes" id="UP000759537"/>
    </source>
</evidence>
<comment type="caution">
    <text evidence="1">The sequence shown here is derived from an EMBL/GenBank/DDBJ whole genome shotgun (WGS) entry which is preliminary data.</text>
</comment>
<dbReference type="EMBL" id="WHVB01000003">
    <property type="protein sequence ID" value="KAF8484451.1"/>
    <property type="molecule type" value="Genomic_DNA"/>
</dbReference>
<dbReference type="InterPro" id="IPR038921">
    <property type="entry name" value="YOR389W-like"/>
</dbReference>
<dbReference type="OrthoDB" id="10261782at2759"/>
<proteinExistence type="predicted"/>
<reference evidence="1" key="2">
    <citation type="journal article" date="2020" name="Nat. Commun.">
        <title>Large-scale genome sequencing of mycorrhizal fungi provides insights into the early evolution of symbiotic traits.</title>
        <authorList>
            <person name="Miyauchi S."/>
            <person name="Kiss E."/>
            <person name="Kuo A."/>
            <person name="Drula E."/>
            <person name="Kohler A."/>
            <person name="Sanchez-Garcia M."/>
            <person name="Morin E."/>
            <person name="Andreopoulos B."/>
            <person name="Barry K.W."/>
            <person name="Bonito G."/>
            <person name="Buee M."/>
            <person name="Carver A."/>
            <person name="Chen C."/>
            <person name="Cichocki N."/>
            <person name="Clum A."/>
            <person name="Culley D."/>
            <person name="Crous P.W."/>
            <person name="Fauchery L."/>
            <person name="Girlanda M."/>
            <person name="Hayes R.D."/>
            <person name="Keri Z."/>
            <person name="LaButti K."/>
            <person name="Lipzen A."/>
            <person name="Lombard V."/>
            <person name="Magnuson J."/>
            <person name="Maillard F."/>
            <person name="Murat C."/>
            <person name="Nolan M."/>
            <person name="Ohm R.A."/>
            <person name="Pangilinan J."/>
            <person name="Pereira M.F."/>
            <person name="Perotto S."/>
            <person name="Peter M."/>
            <person name="Pfister S."/>
            <person name="Riley R."/>
            <person name="Sitrit Y."/>
            <person name="Stielow J.B."/>
            <person name="Szollosi G."/>
            <person name="Zifcakova L."/>
            <person name="Stursova M."/>
            <person name="Spatafora J.W."/>
            <person name="Tedersoo L."/>
            <person name="Vaario L.M."/>
            <person name="Yamada A."/>
            <person name="Yan M."/>
            <person name="Wang P."/>
            <person name="Xu J."/>
            <person name="Bruns T."/>
            <person name="Baldrian P."/>
            <person name="Vilgalys R."/>
            <person name="Dunand C."/>
            <person name="Henrissat B."/>
            <person name="Grigoriev I.V."/>
            <person name="Hibbett D."/>
            <person name="Nagy L.G."/>
            <person name="Martin F.M."/>
        </authorList>
    </citation>
    <scope>NUCLEOTIDE SEQUENCE</scope>
    <source>
        <strain evidence="1">Prilba</strain>
    </source>
</reference>
<protein>
    <submittedName>
        <fullName evidence="1">Uncharacterized protein</fullName>
    </submittedName>
</protein>
<accession>A0A9P5N247</accession>
<reference evidence="1" key="1">
    <citation type="submission" date="2019-10" db="EMBL/GenBank/DDBJ databases">
        <authorList>
            <consortium name="DOE Joint Genome Institute"/>
            <person name="Kuo A."/>
            <person name="Miyauchi S."/>
            <person name="Kiss E."/>
            <person name="Drula E."/>
            <person name="Kohler A."/>
            <person name="Sanchez-Garcia M."/>
            <person name="Andreopoulos B."/>
            <person name="Barry K.W."/>
            <person name="Bonito G."/>
            <person name="Buee M."/>
            <person name="Carver A."/>
            <person name="Chen C."/>
            <person name="Cichocki N."/>
            <person name="Clum A."/>
            <person name="Culley D."/>
            <person name="Crous P.W."/>
            <person name="Fauchery L."/>
            <person name="Girlanda M."/>
            <person name="Hayes R."/>
            <person name="Keri Z."/>
            <person name="LaButti K."/>
            <person name="Lipzen A."/>
            <person name="Lombard V."/>
            <person name="Magnuson J."/>
            <person name="Maillard F."/>
            <person name="Morin E."/>
            <person name="Murat C."/>
            <person name="Nolan M."/>
            <person name="Ohm R."/>
            <person name="Pangilinan J."/>
            <person name="Pereira M."/>
            <person name="Perotto S."/>
            <person name="Peter M."/>
            <person name="Riley R."/>
            <person name="Sitrit Y."/>
            <person name="Stielow B."/>
            <person name="Szollosi G."/>
            <person name="Zifcakova L."/>
            <person name="Stursova M."/>
            <person name="Spatafora J.W."/>
            <person name="Tedersoo L."/>
            <person name="Vaario L.-M."/>
            <person name="Yamada A."/>
            <person name="Yan M."/>
            <person name="Wang P."/>
            <person name="Xu J."/>
            <person name="Bruns T."/>
            <person name="Baldrian P."/>
            <person name="Vilgalys R."/>
            <person name="Henrissat B."/>
            <person name="Grigoriev I.V."/>
            <person name="Hibbett D."/>
            <person name="Nagy L.G."/>
            <person name="Martin F.M."/>
        </authorList>
    </citation>
    <scope>NUCLEOTIDE SEQUENCE</scope>
    <source>
        <strain evidence="1">Prilba</strain>
    </source>
</reference>
<dbReference type="PANTHER" id="PTHR35204:SF1">
    <property type="entry name" value="ENTEROTOXIN"/>
    <property type="match status" value="1"/>
</dbReference>
<dbReference type="PANTHER" id="PTHR35204">
    <property type="entry name" value="YALI0A21131P"/>
    <property type="match status" value="1"/>
</dbReference>